<evidence type="ECO:0008006" key="3">
    <source>
        <dbReference type="Google" id="ProtNLM"/>
    </source>
</evidence>
<evidence type="ECO:0000313" key="2">
    <source>
        <dbReference type="Proteomes" id="UP001333110"/>
    </source>
</evidence>
<keyword evidence="2" id="KW-1185">Reference proteome</keyword>
<comment type="caution">
    <text evidence="1">The sequence shown here is derived from an EMBL/GenBank/DDBJ whole genome shotgun (WGS) entry which is preliminary data.</text>
</comment>
<protein>
    <recommendedName>
        <fullName evidence="3">Reverse transcriptase domain-containing protein</fullName>
    </recommendedName>
</protein>
<dbReference type="AlphaFoldDB" id="A0AAN7Q8H7"/>
<dbReference type="EMBL" id="JAUNZN010000001">
    <property type="protein sequence ID" value="KAK4832611.1"/>
    <property type="molecule type" value="Genomic_DNA"/>
</dbReference>
<gene>
    <name evidence="1" type="ORF">QYF61_024592</name>
</gene>
<reference evidence="1 2" key="1">
    <citation type="journal article" date="2023" name="J. Hered.">
        <title>Chromosome-level genome of the wood stork (Mycteria americana) provides insight into avian chromosome evolution.</title>
        <authorList>
            <person name="Flamio R. Jr."/>
            <person name="Ramstad K.M."/>
        </authorList>
    </citation>
    <scope>NUCLEOTIDE SEQUENCE [LARGE SCALE GENOMIC DNA]</scope>
    <source>
        <strain evidence="1">JAX WOST 10</strain>
    </source>
</reference>
<accession>A0AAN7Q8H7</accession>
<sequence length="340" mass="38468">MNDVDLKLNGQAQRVVISNRKSSWRPVTSGVPQETILSPILFNIFFNGLDDGGGCSLSKFSDDRKLGGMTNVTEGCAAIQRDLNSLAKGAGRNLMRFNKGKCKVLHLGRNNLMHQCMLGATQLEDILAEKALGILVETKLNIKPTMCPCCKEVCQSHGIAYDPVFAISDQTPLLFGPHSILSSIRRSVASRFRKVILPLYSALVRPLLEYCVHMRDMDILERSQQRATKMIKGLEHLSCEARLGELELFSLEKRRLTGQILSMYGGCKENKARLFSVVPSDRTRGNGHKLKHRRFYPNIRKDFFTVRVAKHWHRLHRGVVESPSLQIFKKHLDMVLDNWL</sequence>
<dbReference type="Proteomes" id="UP001333110">
    <property type="component" value="Unassembled WGS sequence"/>
</dbReference>
<evidence type="ECO:0000313" key="1">
    <source>
        <dbReference type="EMBL" id="KAK4832611.1"/>
    </source>
</evidence>
<organism evidence="1 2">
    <name type="scientific">Mycteria americana</name>
    <name type="common">Wood stork</name>
    <dbReference type="NCBI Taxonomy" id="33587"/>
    <lineage>
        <taxon>Eukaryota</taxon>
        <taxon>Metazoa</taxon>
        <taxon>Chordata</taxon>
        <taxon>Craniata</taxon>
        <taxon>Vertebrata</taxon>
        <taxon>Euteleostomi</taxon>
        <taxon>Archelosauria</taxon>
        <taxon>Archosauria</taxon>
        <taxon>Dinosauria</taxon>
        <taxon>Saurischia</taxon>
        <taxon>Theropoda</taxon>
        <taxon>Coelurosauria</taxon>
        <taxon>Aves</taxon>
        <taxon>Neognathae</taxon>
        <taxon>Neoaves</taxon>
        <taxon>Aequornithes</taxon>
        <taxon>Ciconiiformes</taxon>
        <taxon>Ciconiidae</taxon>
        <taxon>Mycteria</taxon>
    </lineage>
</organism>
<dbReference type="PANTHER" id="PTHR33332">
    <property type="entry name" value="REVERSE TRANSCRIPTASE DOMAIN-CONTAINING PROTEIN"/>
    <property type="match status" value="1"/>
</dbReference>
<name>A0AAN7Q8H7_MYCAM</name>
<proteinExistence type="predicted"/>